<accession>A0A833TDL6</accession>
<reference evidence="1" key="1">
    <citation type="submission" date="2020-04" db="EMBL/GenBank/DDBJ databases">
        <title>Hybrid Assembly of Korean Phytophthora infestans isolates.</title>
        <authorList>
            <person name="Prokchorchik M."/>
            <person name="Lee Y."/>
            <person name="Seo J."/>
            <person name="Cho J.-H."/>
            <person name="Park Y.-E."/>
            <person name="Jang D.-C."/>
            <person name="Im J.-S."/>
            <person name="Choi J.-G."/>
            <person name="Park H.-J."/>
            <person name="Lee G.-B."/>
            <person name="Lee Y.-G."/>
            <person name="Hong S.-Y."/>
            <person name="Cho K."/>
            <person name="Sohn K.H."/>
        </authorList>
    </citation>
    <scope>NUCLEOTIDE SEQUENCE</scope>
    <source>
        <strain evidence="1">KR_1_A1</strain>
        <strain evidence="2">KR_2_A2</strain>
    </source>
</reference>
<gene>
    <name evidence="1" type="ORF">GN244_ATG03136</name>
    <name evidence="3" type="ORF">GN958_ATG11141</name>
    <name evidence="2" type="ORF">GN958_ATG13496</name>
</gene>
<dbReference type="Proteomes" id="UP000602510">
    <property type="component" value="Unassembled WGS sequence"/>
</dbReference>
<evidence type="ECO:0000313" key="3">
    <source>
        <dbReference type="EMBL" id="KAF4139656.1"/>
    </source>
</evidence>
<dbReference type="EMBL" id="JAACNO010001836">
    <property type="protein sequence ID" value="KAF4137308.1"/>
    <property type="molecule type" value="Genomic_DNA"/>
</dbReference>
<name>A0A833TDL6_PHYIN</name>
<evidence type="ECO:0000313" key="4">
    <source>
        <dbReference type="Proteomes" id="UP000602510"/>
    </source>
</evidence>
<dbReference type="Proteomes" id="UP000704712">
    <property type="component" value="Unassembled WGS sequence"/>
</dbReference>
<dbReference type="EMBL" id="WSZM01000069">
    <property type="protein sequence ID" value="KAF4044430.1"/>
    <property type="molecule type" value="Genomic_DNA"/>
</dbReference>
<proteinExistence type="predicted"/>
<keyword evidence="4" id="KW-1185">Reference proteome</keyword>
<evidence type="ECO:0000313" key="1">
    <source>
        <dbReference type="EMBL" id="KAF4044430.1"/>
    </source>
</evidence>
<organism evidence="1 4">
    <name type="scientific">Phytophthora infestans</name>
    <name type="common">Potato late blight agent</name>
    <name type="synonym">Botrytis infestans</name>
    <dbReference type="NCBI Taxonomy" id="4787"/>
    <lineage>
        <taxon>Eukaryota</taxon>
        <taxon>Sar</taxon>
        <taxon>Stramenopiles</taxon>
        <taxon>Oomycota</taxon>
        <taxon>Peronosporomycetes</taxon>
        <taxon>Peronosporales</taxon>
        <taxon>Peronosporaceae</taxon>
        <taxon>Phytophthora</taxon>
    </lineage>
</organism>
<protein>
    <submittedName>
        <fullName evidence="1">Uncharacterized protein</fullName>
    </submittedName>
</protein>
<comment type="caution">
    <text evidence="1">The sequence shown here is derived from an EMBL/GenBank/DDBJ whole genome shotgun (WGS) entry which is preliminary data.</text>
</comment>
<sequence length="93" mass="10740">MFATLSLNYKDDTLATMIHEATKSKSTKTIAKKLQLVQFGKWKNEGLWPGQVVGKVFYNDHRWGLGAPPYEIYKSYLTYWSKRATPDEVNKIP</sequence>
<dbReference type="EMBL" id="JAACNO010001551">
    <property type="protein sequence ID" value="KAF4139656.1"/>
    <property type="molecule type" value="Genomic_DNA"/>
</dbReference>
<evidence type="ECO:0000313" key="2">
    <source>
        <dbReference type="EMBL" id="KAF4137308.1"/>
    </source>
</evidence>
<dbReference type="AlphaFoldDB" id="A0A833TDL6"/>